<feature type="active site" description="Proton donor" evidence="3">
    <location>
        <position position="156"/>
    </location>
</feature>
<keyword evidence="3 4" id="KW-0285">Flavoprotein</keyword>
<comment type="similarity">
    <text evidence="3 4">In the N-terminal section; belongs to the HFCD (homo-oligomeric flavin containing Cys decarboxylase) superfamily.</text>
</comment>
<dbReference type="HAMAP" id="MF_02225">
    <property type="entry name" value="CoaBC"/>
    <property type="match status" value="1"/>
</dbReference>
<dbReference type="EC" id="4.1.1.36" evidence="3"/>
<evidence type="ECO:0000313" key="8">
    <source>
        <dbReference type="Proteomes" id="UP000605259"/>
    </source>
</evidence>
<dbReference type="InterPro" id="IPR007085">
    <property type="entry name" value="DNA/pantothenate-metab_flavo_C"/>
</dbReference>
<comment type="pathway">
    <text evidence="3 4">Cofactor biosynthesis; coenzyme A biosynthesis; CoA from (R)-pantothenate: step 3/5.</text>
</comment>
<feature type="binding site" evidence="3">
    <location>
        <position position="277"/>
    </location>
    <ligand>
        <name>CTP</name>
        <dbReference type="ChEBI" id="CHEBI:37563"/>
    </ligand>
</feature>
<keyword evidence="3 4" id="KW-0436">Ligase</keyword>
<keyword evidence="8" id="KW-1185">Reference proteome</keyword>
<evidence type="ECO:0000259" key="6">
    <source>
        <dbReference type="Pfam" id="PF04127"/>
    </source>
</evidence>
<dbReference type="Gene3D" id="3.40.50.1950">
    <property type="entry name" value="Flavin prenyltransferase-like"/>
    <property type="match status" value="1"/>
</dbReference>
<dbReference type="GO" id="GO:0004632">
    <property type="term" value="F:phosphopantothenate--cysteine ligase activity"/>
    <property type="evidence" value="ECO:0007669"/>
    <property type="project" value="UniProtKB-UniRule"/>
</dbReference>
<comment type="function">
    <text evidence="4">Catalyzes two steps in the biosynthesis of coenzyme A. In the first step cysteine is conjugated to 4'-phosphopantothenate to form 4-phosphopantothenoylcysteine, in the latter compound is decarboxylated to form 4'-phosphopantotheine.</text>
</comment>
<proteinExistence type="inferred from homology"/>
<dbReference type="EC" id="6.3.2.5" evidence="3"/>
<evidence type="ECO:0000259" key="5">
    <source>
        <dbReference type="Pfam" id="PF02441"/>
    </source>
</evidence>
<dbReference type="GO" id="GO:0071513">
    <property type="term" value="C:phosphopantothenoylcysteine decarboxylase complex"/>
    <property type="evidence" value="ECO:0007669"/>
    <property type="project" value="TreeGrafter"/>
</dbReference>
<evidence type="ECO:0000256" key="1">
    <source>
        <dbReference type="ARBA" id="ARBA00022793"/>
    </source>
</evidence>
<evidence type="ECO:0000256" key="2">
    <source>
        <dbReference type="ARBA" id="ARBA00023239"/>
    </source>
</evidence>
<feature type="region of interest" description="Phosphopantothenoylcysteine decarboxylase" evidence="3">
    <location>
        <begin position="1"/>
        <end position="188"/>
    </location>
</feature>
<dbReference type="GO" id="GO:0010181">
    <property type="term" value="F:FMN binding"/>
    <property type="evidence" value="ECO:0007669"/>
    <property type="project" value="UniProtKB-UniRule"/>
</dbReference>
<feature type="binding site" evidence="3">
    <location>
        <position position="335"/>
    </location>
    <ligand>
        <name>CTP</name>
        <dbReference type="ChEBI" id="CHEBI:37563"/>
    </ligand>
</feature>
<comment type="cofactor">
    <cofactor evidence="3">
        <name>FMN</name>
        <dbReference type="ChEBI" id="CHEBI:58210"/>
    </cofactor>
    <text evidence="3">Binds 1 FMN per subunit.</text>
</comment>
<dbReference type="NCBIfam" id="TIGR00521">
    <property type="entry name" value="coaBC_dfp"/>
    <property type="match status" value="1"/>
</dbReference>
<feature type="binding site" evidence="3">
    <location>
        <position position="287"/>
    </location>
    <ligand>
        <name>CTP</name>
        <dbReference type="ChEBI" id="CHEBI:37563"/>
    </ligand>
</feature>
<dbReference type="Proteomes" id="UP000605259">
    <property type="component" value="Unassembled WGS sequence"/>
</dbReference>
<organism evidence="7 8">
    <name type="scientific">Priestia taiwanensis</name>
    <dbReference type="NCBI Taxonomy" id="1347902"/>
    <lineage>
        <taxon>Bacteria</taxon>
        <taxon>Bacillati</taxon>
        <taxon>Bacillota</taxon>
        <taxon>Bacilli</taxon>
        <taxon>Bacillales</taxon>
        <taxon>Bacillaceae</taxon>
        <taxon>Priestia</taxon>
    </lineage>
</organism>
<dbReference type="Pfam" id="PF02441">
    <property type="entry name" value="Flavoprotein"/>
    <property type="match status" value="1"/>
</dbReference>
<dbReference type="InterPro" id="IPR003382">
    <property type="entry name" value="Flavoprotein"/>
</dbReference>
<dbReference type="AlphaFoldDB" id="A0A917ENA7"/>
<evidence type="ECO:0000256" key="3">
    <source>
        <dbReference type="HAMAP-Rule" id="MF_02225"/>
    </source>
</evidence>
<dbReference type="Pfam" id="PF04127">
    <property type="entry name" value="DFP"/>
    <property type="match status" value="1"/>
</dbReference>
<comment type="catalytic activity">
    <reaction evidence="3 4">
        <text>(R)-4'-phosphopantothenate + L-cysteine + CTP = N-[(R)-4-phosphopantothenoyl]-L-cysteine + CMP + diphosphate + H(+)</text>
        <dbReference type="Rhea" id="RHEA:19397"/>
        <dbReference type="ChEBI" id="CHEBI:10986"/>
        <dbReference type="ChEBI" id="CHEBI:15378"/>
        <dbReference type="ChEBI" id="CHEBI:33019"/>
        <dbReference type="ChEBI" id="CHEBI:35235"/>
        <dbReference type="ChEBI" id="CHEBI:37563"/>
        <dbReference type="ChEBI" id="CHEBI:59458"/>
        <dbReference type="ChEBI" id="CHEBI:60377"/>
        <dbReference type="EC" id="6.3.2.5"/>
    </reaction>
</comment>
<dbReference type="SUPFAM" id="SSF52507">
    <property type="entry name" value="Homo-oligomeric flavin-containing Cys decarboxylases, HFCD"/>
    <property type="match status" value="1"/>
</dbReference>
<keyword evidence="3 4" id="KW-0288">FMN</keyword>
<dbReference type="EMBL" id="BMFK01000001">
    <property type="protein sequence ID" value="GGE65957.1"/>
    <property type="molecule type" value="Genomic_DNA"/>
</dbReference>
<comment type="function">
    <text evidence="3">Catalyzes two sequential steps in the biosynthesis of coenzyme A. In the first step cysteine is conjugated to 4'-phosphopantothenate to form 4-phosphopantothenoylcysteine. In the second step the latter compound is decarboxylated to form 4'-phosphopantotheine.</text>
</comment>
<gene>
    <name evidence="7" type="primary">dfp</name>
    <name evidence="3" type="synonym">coaBC</name>
    <name evidence="7" type="ORF">GCM10007140_15160</name>
</gene>
<feature type="binding site" evidence="3">
    <location>
        <position position="339"/>
    </location>
    <ligand>
        <name>CTP</name>
        <dbReference type="ChEBI" id="CHEBI:37563"/>
    </ligand>
</feature>
<dbReference type="InterPro" id="IPR005252">
    <property type="entry name" value="CoaBC"/>
</dbReference>
<protein>
    <recommendedName>
        <fullName evidence="3">Coenzyme A biosynthesis bifunctional protein CoaBC</fullName>
    </recommendedName>
    <alternativeName>
        <fullName evidence="3">DNA/pantothenate metabolism flavoprotein</fullName>
    </alternativeName>
    <alternativeName>
        <fullName evidence="3">Phosphopantothenoylcysteine synthetase/decarboxylase</fullName>
        <shortName evidence="3">PPCS-PPCDC</shortName>
    </alternativeName>
    <domain>
        <recommendedName>
            <fullName evidence="3">Phosphopantothenoylcysteine decarboxylase</fullName>
            <shortName evidence="3">PPC decarboxylase</shortName>
            <shortName evidence="3">PPC-DC</shortName>
            <ecNumber evidence="3">4.1.1.36</ecNumber>
        </recommendedName>
        <alternativeName>
            <fullName evidence="3">CoaC</fullName>
        </alternativeName>
    </domain>
    <domain>
        <recommendedName>
            <fullName evidence="3">Phosphopantothenate--cysteine ligase</fullName>
            <ecNumber evidence="3">6.3.2.5</ecNumber>
        </recommendedName>
        <alternativeName>
            <fullName evidence="3">CoaB</fullName>
        </alternativeName>
        <alternativeName>
            <fullName evidence="3">Phosphopantothenoylcysteine synthetase</fullName>
            <shortName evidence="3">PPC synthetase</shortName>
            <shortName evidence="3">PPC-S</shortName>
        </alternativeName>
    </domain>
</protein>
<dbReference type="GO" id="GO:0046872">
    <property type="term" value="F:metal ion binding"/>
    <property type="evidence" value="ECO:0007669"/>
    <property type="project" value="UniProtKB-KW"/>
</dbReference>
<keyword evidence="2 3" id="KW-0456">Lyase</keyword>
<name>A0A917ENA7_9BACI</name>
<dbReference type="PANTHER" id="PTHR14359:SF6">
    <property type="entry name" value="PHOSPHOPANTOTHENOYLCYSTEINE DECARBOXYLASE"/>
    <property type="match status" value="1"/>
</dbReference>
<dbReference type="InterPro" id="IPR036551">
    <property type="entry name" value="Flavin_trans-like"/>
</dbReference>
<feature type="domain" description="DNA/pantothenate metabolism flavoprotein C-terminal" evidence="6">
    <location>
        <begin position="184"/>
        <end position="392"/>
    </location>
</feature>
<evidence type="ECO:0000313" key="7">
    <source>
        <dbReference type="EMBL" id="GGE65957.1"/>
    </source>
</evidence>
<dbReference type="GO" id="GO:0015937">
    <property type="term" value="P:coenzyme A biosynthetic process"/>
    <property type="evidence" value="ECO:0007669"/>
    <property type="project" value="UniProtKB-UniRule"/>
</dbReference>
<comment type="pathway">
    <text evidence="3 4">Cofactor biosynthesis; coenzyme A biosynthesis; CoA from (R)-pantothenate: step 2/5.</text>
</comment>
<evidence type="ECO:0000256" key="4">
    <source>
        <dbReference type="RuleBase" id="RU364078"/>
    </source>
</evidence>
<feature type="domain" description="Flavoprotein" evidence="5">
    <location>
        <begin position="4"/>
        <end position="176"/>
    </location>
</feature>
<comment type="similarity">
    <text evidence="3 4">In the C-terminal section; belongs to the PPC synthetase family.</text>
</comment>
<keyword evidence="3" id="KW-0479">Metal-binding</keyword>
<dbReference type="PANTHER" id="PTHR14359">
    <property type="entry name" value="HOMO-OLIGOMERIC FLAVIN CONTAINING CYS DECARBOXYLASE FAMILY"/>
    <property type="match status" value="1"/>
</dbReference>
<dbReference type="GO" id="GO:0004633">
    <property type="term" value="F:phosphopantothenoylcysteine decarboxylase activity"/>
    <property type="evidence" value="ECO:0007669"/>
    <property type="project" value="UniProtKB-UniRule"/>
</dbReference>
<dbReference type="GO" id="GO:0015941">
    <property type="term" value="P:pantothenate catabolic process"/>
    <property type="evidence" value="ECO:0007669"/>
    <property type="project" value="InterPro"/>
</dbReference>
<sequence length="399" mass="43924">MNGKKVLLCVTGGIAVFKAAALTSKLVQSGADVKVMMSTSATKFVTPLTFQALSRNHVYIDTFDEKEPQVVSHIELADWADVVIIAPATANTIGKLANGIADDMITTTLLATRAPIFVVAAMNVHMYENKIVEENMNKLKSFGYHFIEPNEGFLACGYVAKGRMEEPETIIQVVAKFFANETLLKGKVVLVTAGPTRERLDPVRYMTNFSSGKMGYSVAEEAAKLGADVILVSGPTDLPNPIGVKTIRIESAQEMLDEVMKHYGKVDIVVKTAAVADYRPKTVHAQKMKKQEGNAVLELERTTDILKTLGEYKETQFLVGFAAETTNVEEYAKRKLEKKNLNMIVANNVTKEGAGFGTDTNIVTIYKRTGEIVDLPKMQKREVAYELLRQIAYELDEGV</sequence>
<dbReference type="InterPro" id="IPR035929">
    <property type="entry name" value="CoaB-like_sf"/>
</dbReference>
<keyword evidence="3" id="KW-0460">Magnesium</keyword>
<accession>A0A917ENA7</accession>
<comment type="caution">
    <text evidence="3">Lacks conserved residue(s) required for the propagation of feature annotation.</text>
</comment>
<reference evidence="7" key="2">
    <citation type="submission" date="2020-09" db="EMBL/GenBank/DDBJ databases">
        <authorList>
            <person name="Sun Q."/>
            <person name="Zhou Y."/>
        </authorList>
    </citation>
    <scope>NUCLEOTIDE SEQUENCE</scope>
    <source>
        <strain evidence="7">CGMCC 1.12698</strain>
    </source>
</reference>
<comment type="caution">
    <text evidence="7">The sequence shown here is derived from an EMBL/GenBank/DDBJ whole genome shotgun (WGS) entry which is preliminary data.</text>
</comment>
<keyword evidence="1 3" id="KW-0210">Decarboxylase</keyword>
<dbReference type="RefSeq" id="WP_188387761.1">
    <property type="nucleotide sequence ID" value="NZ_BMFK01000001.1"/>
</dbReference>
<dbReference type="Gene3D" id="3.40.50.10300">
    <property type="entry name" value="CoaB-like"/>
    <property type="match status" value="1"/>
</dbReference>
<reference evidence="7" key="1">
    <citation type="journal article" date="2014" name="Int. J. Syst. Evol. Microbiol.">
        <title>Complete genome sequence of Corynebacterium casei LMG S-19264T (=DSM 44701T), isolated from a smear-ripened cheese.</title>
        <authorList>
            <consortium name="US DOE Joint Genome Institute (JGI-PGF)"/>
            <person name="Walter F."/>
            <person name="Albersmeier A."/>
            <person name="Kalinowski J."/>
            <person name="Ruckert C."/>
        </authorList>
    </citation>
    <scope>NUCLEOTIDE SEQUENCE</scope>
    <source>
        <strain evidence="7">CGMCC 1.12698</strain>
    </source>
</reference>
<keyword evidence="3" id="KW-0511">Multifunctional enzyme</keyword>
<dbReference type="SUPFAM" id="SSF102645">
    <property type="entry name" value="CoaB-like"/>
    <property type="match status" value="1"/>
</dbReference>
<comment type="catalytic activity">
    <reaction evidence="3 4">
        <text>N-[(R)-4-phosphopantothenoyl]-L-cysteine + H(+) = (R)-4'-phosphopantetheine + CO2</text>
        <dbReference type="Rhea" id="RHEA:16793"/>
        <dbReference type="ChEBI" id="CHEBI:15378"/>
        <dbReference type="ChEBI" id="CHEBI:16526"/>
        <dbReference type="ChEBI" id="CHEBI:59458"/>
        <dbReference type="ChEBI" id="CHEBI:61723"/>
        <dbReference type="EC" id="4.1.1.36"/>
    </reaction>
</comment>
<feature type="binding site" evidence="3">
    <location>
        <position position="321"/>
    </location>
    <ligand>
        <name>CTP</name>
        <dbReference type="ChEBI" id="CHEBI:37563"/>
    </ligand>
</feature>
<feature type="region of interest" description="Phosphopantothenate--cysteine ligase" evidence="3">
    <location>
        <begin position="189"/>
        <end position="399"/>
    </location>
</feature>
<comment type="cofactor">
    <cofactor evidence="3">
        <name>Mg(2+)</name>
        <dbReference type="ChEBI" id="CHEBI:18420"/>
    </cofactor>
</comment>